<keyword evidence="2" id="KW-1185">Reference proteome</keyword>
<organism evidence="1 2">
    <name type="scientific">Clunio marinus</name>
    <dbReference type="NCBI Taxonomy" id="568069"/>
    <lineage>
        <taxon>Eukaryota</taxon>
        <taxon>Metazoa</taxon>
        <taxon>Ecdysozoa</taxon>
        <taxon>Arthropoda</taxon>
        <taxon>Hexapoda</taxon>
        <taxon>Insecta</taxon>
        <taxon>Pterygota</taxon>
        <taxon>Neoptera</taxon>
        <taxon>Endopterygota</taxon>
        <taxon>Diptera</taxon>
        <taxon>Nematocera</taxon>
        <taxon>Chironomoidea</taxon>
        <taxon>Chironomidae</taxon>
        <taxon>Clunio</taxon>
    </lineage>
</organism>
<sequence length="150" mass="17389">MKCNCRINNLNSITTLCLVDVMGEMKVDRVDCFSDILQHSLYHVTVDEEEFSFPCRCNAVTKMCIKTFFIMPEVPTESWLLHLDIVDFVVSLAVDFFFIFLLIQFDYNRNYVASQPIQCTFASSTICRSVLHETVGGDDLRIWSRNHRNS</sequence>
<accession>A0A1J1IGD4</accession>
<protein>
    <submittedName>
        <fullName evidence="1">CLUMA_CG010902, isoform A</fullName>
    </submittedName>
</protein>
<evidence type="ECO:0000313" key="2">
    <source>
        <dbReference type="Proteomes" id="UP000183832"/>
    </source>
</evidence>
<evidence type="ECO:0000313" key="1">
    <source>
        <dbReference type="EMBL" id="CRK97513.1"/>
    </source>
</evidence>
<dbReference type="Proteomes" id="UP000183832">
    <property type="component" value="Unassembled WGS sequence"/>
</dbReference>
<dbReference type="EMBL" id="CVRI01000047">
    <property type="protein sequence ID" value="CRK97513.1"/>
    <property type="molecule type" value="Genomic_DNA"/>
</dbReference>
<proteinExistence type="predicted"/>
<dbReference type="AlphaFoldDB" id="A0A1J1IGD4"/>
<name>A0A1J1IGD4_9DIPT</name>
<reference evidence="1 2" key="1">
    <citation type="submission" date="2015-04" db="EMBL/GenBank/DDBJ databases">
        <authorList>
            <person name="Syromyatnikov M.Y."/>
            <person name="Popov V.N."/>
        </authorList>
    </citation>
    <scope>NUCLEOTIDE SEQUENCE [LARGE SCALE GENOMIC DNA]</scope>
</reference>
<gene>
    <name evidence="1" type="ORF">CLUMA_CG010902</name>
</gene>